<dbReference type="InterPro" id="IPR022675">
    <property type="entry name" value="G6P_DH_C"/>
</dbReference>
<comment type="function">
    <text evidence="7">Catalyzes the oxidation of glucose 6-phosphate to 6-phosphogluconolactone.</text>
</comment>
<reference evidence="11 12" key="1">
    <citation type="journal article" date="2019" name="Int. J. Syst. Evol. Microbiol.">
        <title>The Global Catalogue of Microorganisms (GCM) 10K type strain sequencing project: providing services to taxonomists for standard genome sequencing and annotation.</title>
        <authorList>
            <consortium name="The Broad Institute Genomics Platform"/>
            <consortium name="The Broad Institute Genome Sequencing Center for Infectious Disease"/>
            <person name="Wu L."/>
            <person name="Ma J."/>
        </authorList>
    </citation>
    <scope>NUCLEOTIDE SEQUENCE [LARGE SCALE GENOMIC DNA]</scope>
    <source>
        <strain evidence="11 12">JCM 14942</strain>
    </source>
</reference>
<feature type="domain" description="Glucose-6-phosphate dehydrogenase NAD-binding" evidence="9">
    <location>
        <begin position="11"/>
        <end position="193"/>
    </location>
</feature>
<dbReference type="PANTHER" id="PTHR23429">
    <property type="entry name" value="GLUCOSE-6-PHOSPHATE 1-DEHYDROGENASE G6PD"/>
    <property type="match status" value="1"/>
</dbReference>
<organism evidence="11 12">
    <name type="scientific">Nocardioides humi</name>
    <dbReference type="NCBI Taxonomy" id="449461"/>
    <lineage>
        <taxon>Bacteria</taxon>
        <taxon>Bacillati</taxon>
        <taxon>Actinomycetota</taxon>
        <taxon>Actinomycetes</taxon>
        <taxon>Propionibacteriales</taxon>
        <taxon>Nocardioidaceae</taxon>
        <taxon>Nocardioides</taxon>
    </lineage>
</organism>
<evidence type="ECO:0000256" key="4">
    <source>
        <dbReference type="ARBA" id="ARBA00022857"/>
    </source>
</evidence>
<dbReference type="Gene3D" id="3.40.50.720">
    <property type="entry name" value="NAD(P)-binding Rossmann-like Domain"/>
    <property type="match status" value="1"/>
</dbReference>
<dbReference type="SUPFAM" id="SSF51735">
    <property type="entry name" value="NAD(P)-binding Rossmann-fold domains"/>
    <property type="match status" value="1"/>
</dbReference>
<keyword evidence="12" id="KW-1185">Reference proteome</keyword>
<feature type="region of interest" description="Disordered" evidence="8">
    <location>
        <begin position="475"/>
        <end position="501"/>
    </location>
</feature>
<dbReference type="SUPFAM" id="SSF55347">
    <property type="entry name" value="Glyceraldehyde-3-phosphate dehydrogenase-like, C-terminal domain"/>
    <property type="match status" value="1"/>
</dbReference>
<dbReference type="PANTHER" id="PTHR23429:SF0">
    <property type="entry name" value="GLUCOSE-6-PHOSPHATE 1-DEHYDROGENASE"/>
    <property type="match status" value="1"/>
</dbReference>
<evidence type="ECO:0000256" key="8">
    <source>
        <dbReference type="SAM" id="MobiDB-lite"/>
    </source>
</evidence>
<dbReference type="InterPro" id="IPR022674">
    <property type="entry name" value="G6P_DH_NAD-bd"/>
</dbReference>
<dbReference type="PRINTS" id="PR00079">
    <property type="entry name" value="G6PDHDRGNASE"/>
</dbReference>
<feature type="binding site" evidence="7">
    <location>
        <position position="241"/>
    </location>
    <ligand>
        <name>substrate</name>
    </ligand>
</feature>
<evidence type="ECO:0000313" key="12">
    <source>
        <dbReference type="Proteomes" id="UP001500842"/>
    </source>
</evidence>
<comment type="similarity">
    <text evidence="2 7">Belongs to the glucose-6-phosphate dehydrogenase family.</text>
</comment>
<accession>A0ABN2BGE3</accession>
<dbReference type="PROSITE" id="PS00069">
    <property type="entry name" value="G6P_DEHYDROGENASE"/>
    <property type="match status" value="1"/>
</dbReference>
<dbReference type="InterPro" id="IPR001282">
    <property type="entry name" value="G6P_DH"/>
</dbReference>
<keyword evidence="5 7" id="KW-0560">Oxidoreductase</keyword>
<comment type="pathway">
    <text evidence="1 7">Carbohydrate degradation; pentose phosphate pathway; D-ribulose 5-phosphate from D-glucose 6-phosphate (oxidative stage): step 1/3.</text>
</comment>
<feature type="binding site" evidence="7">
    <location>
        <position position="222"/>
    </location>
    <ligand>
        <name>substrate</name>
    </ligand>
</feature>
<feature type="binding site" evidence="7">
    <location>
        <position position="188"/>
    </location>
    <ligand>
        <name>substrate</name>
    </ligand>
</feature>
<comment type="caution">
    <text evidence="7">Lacks conserved residue(s) required for the propagation of feature annotation.</text>
</comment>
<proteinExistence type="inferred from homology"/>
<feature type="binding site" evidence="7">
    <location>
        <position position="332"/>
    </location>
    <ligand>
        <name>substrate</name>
    </ligand>
</feature>
<protein>
    <recommendedName>
        <fullName evidence="7">Glucose-6-phosphate 1-dehydrogenase</fullName>
        <shortName evidence="7">G6PD</shortName>
        <ecNumber evidence="7">1.1.1.49</ecNumber>
    </recommendedName>
</protein>
<dbReference type="InterPro" id="IPR036291">
    <property type="entry name" value="NAD(P)-bd_dom_sf"/>
</dbReference>
<dbReference type="EMBL" id="BAAAOR010000038">
    <property type="protein sequence ID" value="GAA1540487.1"/>
    <property type="molecule type" value="Genomic_DNA"/>
</dbReference>
<comment type="catalytic activity">
    <reaction evidence="7">
        <text>D-glucose 6-phosphate + NADP(+) = 6-phospho-D-glucono-1,5-lactone + NADPH + H(+)</text>
        <dbReference type="Rhea" id="RHEA:15841"/>
        <dbReference type="ChEBI" id="CHEBI:15378"/>
        <dbReference type="ChEBI" id="CHEBI:57783"/>
        <dbReference type="ChEBI" id="CHEBI:57955"/>
        <dbReference type="ChEBI" id="CHEBI:58349"/>
        <dbReference type="ChEBI" id="CHEBI:61548"/>
        <dbReference type="EC" id="1.1.1.49"/>
    </reaction>
</comment>
<dbReference type="Pfam" id="PF02781">
    <property type="entry name" value="G6PD_C"/>
    <property type="match status" value="1"/>
</dbReference>
<keyword evidence="6 7" id="KW-0119">Carbohydrate metabolism</keyword>
<evidence type="ECO:0000256" key="7">
    <source>
        <dbReference type="HAMAP-Rule" id="MF_00966"/>
    </source>
</evidence>
<feature type="active site" description="Proton acceptor" evidence="7">
    <location>
        <position position="246"/>
    </location>
</feature>
<name>A0ABN2BGE3_9ACTN</name>
<dbReference type="InterPro" id="IPR019796">
    <property type="entry name" value="G6P_DH_AS"/>
</dbReference>
<keyword evidence="3 7" id="KW-0313">Glucose metabolism</keyword>
<evidence type="ECO:0000256" key="2">
    <source>
        <dbReference type="ARBA" id="ARBA00009975"/>
    </source>
</evidence>
<dbReference type="NCBIfam" id="TIGR00871">
    <property type="entry name" value="zwf"/>
    <property type="match status" value="1"/>
</dbReference>
<evidence type="ECO:0000256" key="5">
    <source>
        <dbReference type="ARBA" id="ARBA00023002"/>
    </source>
</evidence>
<dbReference type="RefSeq" id="WP_141006259.1">
    <property type="nucleotide sequence ID" value="NZ_BAAAOR010000038.1"/>
</dbReference>
<dbReference type="Gene3D" id="3.30.360.10">
    <property type="entry name" value="Dihydrodipicolinate Reductase, domain 2"/>
    <property type="match status" value="1"/>
</dbReference>
<dbReference type="Proteomes" id="UP001500842">
    <property type="component" value="Unassembled WGS sequence"/>
</dbReference>
<feature type="domain" description="Glucose-6-phosphate dehydrogenase C-terminal" evidence="10">
    <location>
        <begin position="195"/>
        <end position="466"/>
    </location>
</feature>
<feature type="binding site" evidence="7">
    <location>
        <position position="184"/>
    </location>
    <ligand>
        <name>substrate</name>
    </ligand>
</feature>
<feature type="binding site" evidence="7">
    <location>
        <position position="48"/>
    </location>
    <ligand>
        <name>NADP(+)</name>
        <dbReference type="ChEBI" id="CHEBI:58349"/>
    </ligand>
</feature>
<dbReference type="Pfam" id="PF00479">
    <property type="entry name" value="G6PD_N"/>
    <property type="match status" value="1"/>
</dbReference>
<evidence type="ECO:0000256" key="3">
    <source>
        <dbReference type="ARBA" id="ARBA00022526"/>
    </source>
</evidence>
<dbReference type="EC" id="1.1.1.49" evidence="7"/>
<evidence type="ECO:0000256" key="6">
    <source>
        <dbReference type="ARBA" id="ARBA00023277"/>
    </source>
</evidence>
<dbReference type="HAMAP" id="MF_00966">
    <property type="entry name" value="G6PD"/>
    <property type="match status" value="1"/>
</dbReference>
<sequence>MSSDLAPHVLVLFGATGDLAARKLFPGLYRLAAAGRLPEHFEVIGSGRHSPGSDDDFRQQVREALAEFVGDVDEAVAGPLLERTRFVTSSADDGSELAAAVAEAEDRVLATCGCLLGDVRRLLYLSVPPGAVKGMVGMLDREDLVARSRLVTEKPFGTDLATARELHDVLATAFTEDQVFRIDHFLGKEAVQNILALRFANGLFEPAWNRHTIESVQIDVPEKLTVEGRGSFYEGTGCLRDMVTTHLAQLLGFVALEDPHAFRASAIRAAKAATFSAVRPIDPERVVFGQYDGYRDEPDVAPDSQVETFVAAEVWIDNDRWRDVPFYLRTGKALADGRRTITVRFRDPRHRWLKPEGGGTPEPNELVIELADQPRIAIDVRAKRPGPDMALVEGVFRLDLVGDVPGADPLEAYERLLLDVMRGDRTLFISSEEVDRLWEIFQPVLDRRPPVETYAVGSWGPAPALELPLGGWRLGNHPPDRELRQTHAGSSGPSGTTPRTG</sequence>
<evidence type="ECO:0000259" key="9">
    <source>
        <dbReference type="Pfam" id="PF00479"/>
    </source>
</evidence>
<evidence type="ECO:0000313" key="11">
    <source>
        <dbReference type="EMBL" id="GAA1540487.1"/>
    </source>
</evidence>
<dbReference type="PIRSF" id="PIRSF000110">
    <property type="entry name" value="G6PD"/>
    <property type="match status" value="1"/>
</dbReference>
<gene>
    <name evidence="11" type="primary">zwf_3</name>
    <name evidence="7" type="synonym">zwf</name>
    <name evidence="11" type="ORF">GCM10009788_49090</name>
</gene>
<feature type="binding site" evidence="7">
    <location>
        <position position="154"/>
    </location>
    <ligand>
        <name>NADP(+)</name>
        <dbReference type="ChEBI" id="CHEBI:58349"/>
    </ligand>
</feature>
<evidence type="ECO:0000259" key="10">
    <source>
        <dbReference type="Pfam" id="PF02781"/>
    </source>
</evidence>
<feature type="compositionally biased region" description="Polar residues" evidence="8">
    <location>
        <begin position="487"/>
        <end position="501"/>
    </location>
</feature>
<comment type="caution">
    <text evidence="11">The sequence shown here is derived from an EMBL/GenBank/DDBJ whole genome shotgun (WGS) entry which is preliminary data.</text>
</comment>
<keyword evidence="4 7" id="KW-0521">NADP</keyword>
<evidence type="ECO:0000256" key="1">
    <source>
        <dbReference type="ARBA" id="ARBA00004937"/>
    </source>
</evidence>